<dbReference type="GO" id="GO:0031145">
    <property type="term" value="P:anaphase-promoting complex-dependent catabolic process"/>
    <property type="evidence" value="ECO:0007669"/>
    <property type="project" value="TreeGrafter"/>
</dbReference>
<feature type="compositionally biased region" description="Basic residues" evidence="4">
    <location>
        <begin position="50"/>
        <end position="61"/>
    </location>
</feature>
<dbReference type="PANTHER" id="PTHR12558">
    <property type="entry name" value="CELL DIVISION CYCLE 16,23,27"/>
    <property type="match status" value="1"/>
</dbReference>
<dbReference type="Pfam" id="PF13181">
    <property type="entry name" value="TPR_8"/>
    <property type="match status" value="2"/>
</dbReference>
<dbReference type="InterPro" id="IPR019734">
    <property type="entry name" value="TPR_rpt"/>
</dbReference>
<feature type="repeat" description="TPR" evidence="3">
    <location>
        <begin position="427"/>
        <end position="460"/>
    </location>
</feature>
<dbReference type="InParanoid" id="A0A1Y1UEV6"/>
<feature type="repeat" description="TPR" evidence="3">
    <location>
        <begin position="325"/>
        <end position="358"/>
    </location>
</feature>
<dbReference type="GO" id="GO:0007091">
    <property type="term" value="P:metaphase/anaphase transition of mitotic cell cycle"/>
    <property type="evidence" value="ECO:0007669"/>
    <property type="project" value="TreeGrafter"/>
</dbReference>
<protein>
    <submittedName>
        <fullName evidence="5">Uncharacterized protein</fullName>
    </submittedName>
</protein>
<dbReference type="PROSITE" id="PS50005">
    <property type="entry name" value="TPR"/>
    <property type="match status" value="4"/>
</dbReference>
<gene>
    <name evidence="5" type="ORF">BD324DRAFT_455377</name>
</gene>
<feature type="compositionally biased region" description="Polar residues" evidence="4">
    <location>
        <begin position="29"/>
        <end position="39"/>
    </location>
</feature>
<evidence type="ECO:0000313" key="5">
    <source>
        <dbReference type="EMBL" id="ORX36601.1"/>
    </source>
</evidence>
<dbReference type="Gene3D" id="1.25.40.10">
    <property type="entry name" value="Tetratricopeptide repeat domain"/>
    <property type="match status" value="3"/>
</dbReference>
<comment type="similarity">
    <text evidence="2">Belongs to the APC3/CDC27 family.</text>
</comment>
<dbReference type="Proteomes" id="UP000193218">
    <property type="component" value="Unassembled WGS sequence"/>
</dbReference>
<feature type="compositionally biased region" description="Low complexity" evidence="4">
    <location>
        <begin position="119"/>
        <end position="130"/>
    </location>
</feature>
<dbReference type="Pfam" id="PF14559">
    <property type="entry name" value="TPR_19"/>
    <property type="match status" value="1"/>
</dbReference>
<feature type="region of interest" description="Disordered" evidence="4">
    <location>
        <begin position="1"/>
        <end position="138"/>
    </location>
</feature>
<dbReference type="SMART" id="SM00028">
    <property type="entry name" value="TPR"/>
    <property type="match status" value="5"/>
</dbReference>
<dbReference type="EMBL" id="NBSH01000007">
    <property type="protein sequence ID" value="ORX36601.1"/>
    <property type="molecule type" value="Genomic_DNA"/>
</dbReference>
<evidence type="ECO:0000256" key="1">
    <source>
        <dbReference type="ARBA" id="ARBA00022803"/>
    </source>
</evidence>
<dbReference type="GeneID" id="33554638"/>
<dbReference type="STRING" id="4999.A0A1Y1UEV6"/>
<evidence type="ECO:0000256" key="3">
    <source>
        <dbReference type="PROSITE-ProRule" id="PRU00339"/>
    </source>
</evidence>
<feature type="repeat" description="TPR" evidence="3">
    <location>
        <begin position="257"/>
        <end position="290"/>
    </location>
</feature>
<accession>A0A1Y1UEV6</accession>
<comment type="caution">
    <text evidence="5">The sequence shown here is derived from an EMBL/GenBank/DDBJ whole genome shotgun (WGS) entry which is preliminary data.</text>
</comment>
<evidence type="ECO:0000256" key="2">
    <source>
        <dbReference type="ARBA" id="ARBA00038210"/>
    </source>
</evidence>
<dbReference type="SUPFAM" id="SSF81901">
    <property type="entry name" value="HCP-like"/>
    <property type="match status" value="1"/>
</dbReference>
<proteinExistence type="inferred from homology"/>
<reference evidence="5 6" key="1">
    <citation type="submission" date="2017-03" db="EMBL/GenBank/DDBJ databases">
        <title>Widespread Adenine N6-methylation of Active Genes in Fungi.</title>
        <authorList>
            <consortium name="DOE Joint Genome Institute"/>
            <person name="Mondo S.J."/>
            <person name="Dannebaum R.O."/>
            <person name="Kuo R.C."/>
            <person name="Louie K.B."/>
            <person name="Bewick A.J."/>
            <person name="Labutti K."/>
            <person name="Haridas S."/>
            <person name="Kuo A."/>
            <person name="Salamov A."/>
            <person name="Ahrendt S.R."/>
            <person name="Lau R."/>
            <person name="Bowen B.P."/>
            <person name="Lipzen A."/>
            <person name="Sullivan W."/>
            <person name="Andreopoulos W.B."/>
            <person name="Clum A."/>
            <person name="Lindquist E."/>
            <person name="Daum C."/>
            <person name="Northen T.R."/>
            <person name="Ramamoorthy G."/>
            <person name="Schmitz R.J."/>
            <person name="Gryganskyi A."/>
            <person name="Culley D."/>
            <person name="Magnuson J."/>
            <person name="James T.Y."/>
            <person name="O'Malley M.A."/>
            <person name="Stajich J.E."/>
            <person name="Spatafora J.W."/>
            <person name="Visel A."/>
            <person name="Grigoriev I.V."/>
        </authorList>
    </citation>
    <scope>NUCLEOTIDE SEQUENCE [LARGE SCALE GENOMIC DNA]</scope>
    <source>
        <strain evidence="5 6">NRRL Y-17943</strain>
    </source>
</reference>
<dbReference type="PANTHER" id="PTHR12558:SF13">
    <property type="entry name" value="CELL DIVISION CYCLE PROTEIN 27 HOMOLOG"/>
    <property type="match status" value="1"/>
</dbReference>
<dbReference type="RefSeq" id="XP_021870670.1">
    <property type="nucleotide sequence ID" value="XM_022012830.1"/>
</dbReference>
<keyword evidence="6" id="KW-1185">Reference proteome</keyword>
<dbReference type="GO" id="GO:0005737">
    <property type="term" value="C:cytoplasm"/>
    <property type="evidence" value="ECO:0007669"/>
    <property type="project" value="TreeGrafter"/>
</dbReference>
<dbReference type="GO" id="GO:0051301">
    <property type="term" value="P:cell division"/>
    <property type="evidence" value="ECO:0007669"/>
    <property type="project" value="TreeGrafter"/>
</dbReference>
<feature type="repeat" description="TPR" evidence="3">
    <location>
        <begin position="291"/>
        <end position="324"/>
    </location>
</feature>
<dbReference type="AlphaFoldDB" id="A0A1Y1UEV6"/>
<dbReference type="Pfam" id="PF00515">
    <property type="entry name" value="TPR_1"/>
    <property type="match status" value="1"/>
</dbReference>
<sequence>MVQEHNLPAPSRKPLPNLISAFLPGYRANHSSQSTSTPANPDPVPLKPPAMKRPRGGHAIRKPAEAPQIGLPIRPNGRDLKSIEPNGEEGAPVRRSSRLKSGGPGLSSMSAKDKRTTRSRSATSSTSGATIENPPSPQSQELALQAYADDWLRDIVRKCARAYRALSTYSCQETLREIDTLPGELQASPWALDMISRAFYEMANYIFARRAFKALLKVEPYALQSMEMYSTLLWHLGDPPALSFLSQKLISIDRNAPQPWIAAGNCFSLQKDHDEAMRCFRRATQVDPGCAYAWTLCGYEAIEMEEYERAVAFYRTAIRTDARHYNAWYGMGLVYLKTGKPKYAEHHFRRAAEINPTNAVLLTCIGMVLEQNDDTMQALSFYDQACKYAPDSPMVAYKRVRVLVALQRIDEAITFLESLAKTAPDEANIHFLLAKCYLKQDRRTEATVSFTSARELQPKLEGAIRAAIGGKEEDEEDDEEM</sequence>
<dbReference type="FunCoup" id="A0A1Y1UEV6">
    <property type="interactions" value="746"/>
</dbReference>
<organism evidence="5 6">
    <name type="scientific">Kockovaella imperatae</name>
    <dbReference type="NCBI Taxonomy" id="4999"/>
    <lineage>
        <taxon>Eukaryota</taxon>
        <taxon>Fungi</taxon>
        <taxon>Dikarya</taxon>
        <taxon>Basidiomycota</taxon>
        <taxon>Agaricomycotina</taxon>
        <taxon>Tremellomycetes</taxon>
        <taxon>Tremellales</taxon>
        <taxon>Cuniculitremaceae</taxon>
        <taxon>Kockovaella</taxon>
    </lineage>
</organism>
<dbReference type="GO" id="GO:0005680">
    <property type="term" value="C:anaphase-promoting complex"/>
    <property type="evidence" value="ECO:0007669"/>
    <property type="project" value="TreeGrafter"/>
</dbReference>
<evidence type="ECO:0000256" key="4">
    <source>
        <dbReference type="SAM" id="MobiDB-lite"/>
    </source>
</evidence>
<evidence type="ECO:0000313" key="6">
    <source>
        <dbReference type="Proteomes" id="UP000193218"/>
    </source>
</evidence>
<name>A0A1Y1UEV6_9TREE</name>
<dbReference type="GO" id="GO:0016567">
    <property type="term" value="P:protein ubiquitination"/>
    <property type="evidence" value="ECO:0007669"/>
    <property type="project" value="TreeGrafter"/>
</dbReference>
<dbReference type="InterPro" id="IPR011990">
    <property type="entry name" value="TPR-like_helical_dom_sf"/>
</dbReference>
<keyword evidence="1 3" id="KW-0802">TPR repeat</keyword>
<dbReference type="OrthoDB" id="10248520at2759"/>
<dbReference type="PROSITE" id="PS50293">
    <property type="entry name" value="TPR_REGION"/>
    <property type="match status" value="1"/>
</dbReference>